<dbReference type="Pfam" id="PF13688">
    <property type="entry name" value="Reprolysin_5"/>
    <property type="match status" value="1"/>
</dbReference>
<feature type="compositionally biased region" description="Polar residues" evidence="1">
    <location>
        <begin position="406"/>
        <end position="415"/>
    </location>
</feature>
<proteinExistence type="predicted"/>
<dbReference type="Gene3D" id="3.40.390.10">
    <property type="entry name" value="Collagenase (Catalytic Domain)"/>
    <property type="match status" value="1"/>
</dbReference>
<evidence type="ECO:0008006" key="4">
    <source>
        <dbReference type="Google" id="ProtNLM"/>
    </source>
</evidence>
<gene>
    <name evidence="2" type="ORF">CTEN210_14705</name>
</gene>
<evidence type="ECO:0000256" key="1">
    <source>
        <dbReference type="SAM" id="MobiDB-lite"/>
    </source>
</evidence>
<dbReference type="Proteomes" id="UP001054902">
    <property type="component" value="Unassembled WGS sequence"/>
</dbReference>
<organism evidence="2 3">
    <name type="scientific">Chaetoceros tenuissimus</name>
    <dbReference type="NCBI Taxonomy" id="426638"/>
    <lineage>
        <taxon>Eukaryota</taxon>
        <taxon>Sar</taxon>
        <taxon>Stramenopiles</taxon>
        <taxon>Ochrophyta</taxon>
        <taxon>Bacillariophyta</taxon>
        <taxon>Coscinodiscophyceae</taxon>
        <taxon>Chaetocerotophycidae</taxon>
        <taxon>Chaetocerotales</taxon>
        <taxon>Chaetocerotaceae</taxon>
        <taxon>Chaetoceros</taxon>
    </lineage>
</organism>
<reference evidence="2 3" key="1">
    <citation type="journal article" date="2021" name="Sci. Rep.">
        <title>The genome of the diatom Chaetoceros tenuissimus carries an ancient integrated fragment of an extant virus.</title>
        <authorList>
            <person name="Hongo Y."/>
            <person name="Kimura K."/>
            <person name="Takaki Y."/>
            <person name="Yoshida Y."/>
            <person name="Baba S."/>
            <person name="Kobayashi G."/>
            <person name="Nagasaki K."/>
            <person name="Hano T."/>
            <person name="Tomaru Y."/>
        </authorList>
    </citation>
    <scope>NUCLEOTIDE SEQUENCE [LARGE SCALE GENOMIC DNA]</scope>
    <source>
        <strain evidence="2 3">NIES-3715</strain>
    </source>
</reference>
<dbReference type="AlphaFoldDB" id="A0AAD3D8Z9"/>
<dbReference type="PANTHER" id="PTHR24216:SF65">
    <property type="entry name" value="PAXILLIN-LIKE PROTEIN 1"/>
    <property type="match status" value="1"/>
</dbReference>
<comment type="caution">
    <text evidence="2">The sequence shown here is derived from an EMBL/GenBank/DDBJ whole genome shotgun (WGS) entry which is preliminary data.</text>
</comment>
<name>A0AAD3D8Z9_9STRA</name>
<feature type="region of interest" description="Disordered" evidence="1">
    <location>
        <begin position="403"/>
        <end position="427"/>
    </location>
</feature>
<feature type="compositionally biased region" description="Low complexity" evidence="1">
    <location>
        <begin position="446"/>
        <end position="577"/>
    </location>
</feature>
<dbReference type="EMBL" id="BLLK01000061">
    <property type="protein sequence ID" value="GFH58229.1"/>
    <property type="molecule type" value="Genomic_DNA"/>
</dbReference>
<dbReference type="GO" id="GO:0008237">
    <property type="term" value="F:metallopeptidase activity"/>
    <property type="evidence" value="ECO:0007669"/>
    <property type="project" value="InterPro"/>
</dbReference>
<sequence length="649" mass="69884">MYLRKAVIAALLATANMKHVESKCTITMQDDYNADTNTDTNGISPSRNVDVDVTDFSDDCDDFSIATAGRMLDFKVTKSKKKNIDVTGDVVDESSPIIEKTFLTGEDANGNFVSIVKRNDGKMVGSMVDVENSEIVQITYDDDGKMHALVKSVNEFPPEGHAEVEADVSIPKRLLERNIHGINFVPANFNSTISRNTAESENTIIDVLVAWTKKAECFQSGKSANCSVNDKTKEKMEDLIDLAVLETNQAYQNSGVSITLELVHAYRSSITEASSDAFSKALSGIRNDEEAKSLREEYKADVVALIIEDPQYCGLGYIGPRKDLMFSVTARSCATGYYSFGHEIGHNMGLEHDRGTKNACNSKNSNYGWRDPSGNFRTIMGYNCKKNQCDNIKKDGCTRIPRFSTPRLSFNNRPLGSTGKADNASHLNANRNIVANYFKNDSRAVTTAPTKSPTASPTSSPTTAPTNAPTSSPSSSPSASPTAAPTNSPQASPTSSPTGSPTSSPTSSPSASPSAAPTSSPTSSPLASPSAAPTSSPTSIPTSSSPTSHPSFVPSLIPSSSSAPSSSLLPSSSPISAEELQKKCSSERWKRYTRNNAKTPKCNSLQKKLREKCSDSIWNKACKRFKRKRCLEDGDAADICPYTCSLQCL</sequence>
<dbReference type="InterPro" id="IPR024079">
    <property type="entry name" value="MetalloPept_cat_dom_sf"/>
</dbReference>
<evidence type="ECO:0000313" key="2">
    <source>
        <dbReference type="EMBL" id="GFH58229.1"/>
    </source>
</evidence>
<evidence type="ECO:0000313" key="3">
    <source>
        <dbReference type="Proteomes" id="UP001054902"/>
    </source>
</evidence>
<keyword evidence="3" id="KW-1185">Reference proteome</keyword>
<accession>A0AAD3D8Z9</accession>
<protein>
    <recommendedName>
        <fullName evidence="4">Peptidase M12B domain-containing protein</fullName>
    </recommendedName>
</protein>
<dbReference type="SUPFAM" id="SSF55486">
    <property type="entry name" value="Metalloproteases ('zincins'), catalytic domain"/>
    <property type="match status" value="1"/>
</dbReference>
<feature type="region of interest" description="Disordered" evidence="1">
    <location>
        <begin position="444"/>
        <end position="581"/>
    </location>
</feature>
<dbReference type="PANTHER" id="PTHR24216">
    <property type="entry name" value="PAXILLIN-RELATED"/>
    <property type="match status" value="1"/>
</dbReference>